<protein>
    <submittedName>
        <fullName evidence="1">Uncharacterized protein</fullName>
    </submittedName>
</protein>
<sequence length="260" mass="28349">MLAVDRLGQIIVHAGGEAAFPVTVHGVGGHRDDRLSPLASGHFGRADPARCFEPVHDRHHHVHQHDVEAFATQPINGGLAVLHQCDAVTPAFEQPDRQLLVDGVVFDEQNGQRRSCSRRRLLVRARCGRRRALVEGASERVQELVAGQRFAQLAGDSEAPATLAVALPGGCGDDQQEHRLAAGECAQPSGERVRVAVAKIGVEQRQVHRVWRCRKPRHGCRAGFDGAHRRPGGLQRACHDGATERLRVDDENASVGQLRK</sequence>
<dbReference type="EMBL" id="JEMY01000024">
    <property type="protein sequence ID" value="EXI88900.1"/>
    <property type="molecule type" value="Genomic_DNA"/>
</dbReference>
<dbReference type="AntiFam" id="ANF00160">
    <property type="entry name" value="Shadow ORF (opposite NIK1)"/>
</dbReference>
<dbReference type="Proteomes" id="UP000022141">
    <property type="component" value="Unassembled WGS sequence"/>
</dbReference>
<proteinExistence type="predicted"/>
<reference evidence="1" key="1">
    <citation type="submission" date="2014-02" db="EMBL/GenBank/DDBJ databases">
        <title>Expanding our view of genomic diversity in Candidatus Accumulibacter clades.</title>
        <authorList>
            <person name="Skennerton C.T."/>
            <person name="Barr J.J."/>
            <person name="Slater F.R."/>
            <person name="Bond P.L."/>
            <person name="Tyson G.W."/>
        </authorList>
    </citation>
    <scope>NUCLEOTIDE SEQUENCE [LARGE SCALE GENOMIC DNA]</scope>
</reference>
<dbReference type="AlphaFoldDB" id="A0A011QIP1"/>
<accession>A0A011QIP1</accession>
<name>A0A011QIP1_ACCRE</name>
<evidence type="ECO:0000313" key="1">
    <source>
        <dbReference type="EMBL" id="EXI88900.1"/>
    </source>
</evidence>
<keyword evidence="2" id="KW-1185">Reference proteome</keyword>
<comment type="caution">
    <text evidence="1">The sequence shown here is derived from an EMBL/GenBank/DDBJ whole genome shotgun (WGS) entry which is preliminary data.</text>
</comment>
<evidence type="ECO:0000313" key="2">
    <source>
        <dbReference type="Proteomes" id="UP000022141"/>
    </source>
</evidence>
<gene>
    <name evidence="1" type="ORF">AW11_02003</name>
</gene>
<organism evidence="1 2">
    <name type="scientific">Accumulibacter regalis</name>
    <dbReference type="NCBI Taxonomy" id="522306"/>
    <lineage>
        <taxon>Bacteria</taxon>
        <taxon>Pseudomonadati</taxon>
        <taxon>Pseudomonadota</taxon>
        <taxon>Betaproteobacteria</taxon>
        <taxon>Candidatus Accumulibacter</taxon>
    </lineage>
</organism>